<evidence type="ECO:0000256" key="5">
    <source>
        <dbReference type="ARBA" id="ARBA00022705"/>
    </source>
</evidence>
<dbReference type="PROSITE" id="PS52020">
    <property type="entry name" value="CRESS_DNA_REP"/>
    <property type="match status" value="1"/>
</dbReference>
<keyword evidence="6" id="KW-0540">Nuclease</keyword>
<evidence type="ECO:0000259" key="13">
    <source>
        <dbReference type="PROSITE" id="PS52020"/>
    </source>
</evidence>
<evidence type="ECO:0000313" key="15">
    <source>
        <dbReference type="Proteomes" id="UP000274338"/>
    </source>
</evidence>
<dbReference type="GO" id="GO:0003677">
    <property type="term" value="F:DNA binding"/>
    <property type="evidence" value="ECO:0007669"/>
    <property type="project" value="UniProtKB-KW"/>
</dbReference>
<keyword evidence="5" id="KW-0235">DNA replication</keyword>
<dbReference type="GO" id="GO:0000166">
    <property type="term" value="F:nucleotide binding"/>
    <property type="evidence" value="ECO:0007669"/>
    <property type="project" value="UniProtKB-KW"/>
</dbReference>
<dbReference type="EMBL" id="KT732831">
    <property type="protein sequence ID" value="AMH87764.1"/>
    <property type="molecule type" value="Genomic_DNA"/>
</dbReference>
<evidence type="ECO:0000256" key="3">
    <source>
        <dbReference type="ARBA" id="ARBA00022679"/>
    </source>
</evidence>
<keyword evidence="7" id="KW-0479">Metal-binding</keyword>
<comment type="subcellular location">
    <subcellularLocation>
        <location evidence="1">Host nucleus</location>
    </subcellularLocation>
</comment>
<sequence length="363" mass="41133">MASPPSRQRQARNIIKGLAVCRVPPAPETSFPMVGPIRQRNFRINATRFLLTYPQSTFDVQLVWDFFNSLAIKPKRAIICREHHQDGSEHVHVAIEFERAVNTTRVSIFDFGGRHPNIQSARNWAACVNYCRKEGVIETAYFGCTAEDATVASAPGERAPAESPYARAESARTIREWFEYCIAEGIGYAYANAIWNQIHSVRPPTYFENDFSGIVSGPTLSHLRWDPEWHTIFLCGPSGLGKSSWALANAPVPFLFVTDIDDLGFFDPEVHKALVFDEIRCTGEPNDNSAKGKWPLTSQIKLATWDTPVSIRIRYKIAHLPAHVPKIFTSCDWFPMNGDEQIRRRIKAFNLYEDGRSTESLWL</sequence>
<evidence type="ECO:0000256" key="12">
    <source>
        <dbReference type="ARBA" id="ARBA00023125"/>
    </source>
</evidence>
<evidence type="ECO:0000256" key="2">
    <source>
        <dbReference type="ARBA" id="ARBA00022562"/>
    </source>
</evidence>
<reference evidence="15" key="1">
    <citation type="journal article" date="2016" name="Infect. Genet. Evol.">
        <title>Cycloviruses, gemycircularviruses and other novel replication-associated protein encoding circular viruses in Pacific flying fox (Pteropus tonganus) faeces.</title>
        <authorList>
            <person name="Male M.F."/>
            <person name="Kraberger S."/>
            <person name="Stainton D."/>
            <person name="Kami V."/>
            <person name="Varsani A."/>
        </authorList>
    </citation>
    <scope>NUCLEOTIDE SEQUENCE [LARGE SCALE GENOMIC DNA]</scope>
</reference>
<dbReference type="Proteomes" id="UP000274338">
    <property type="component" value="Segment"/>
</dbReference>
<keyword evidence="11" id="KW-0190">Covalent protein-DNA linkage</keyword>
<proteinExistence type="predicted"/>
<accession>A0A140CTV7</accession>
<dbReference type="GO" id="GO:0004519">
    <property type="term" value="F:endonuclease activity"/>
    <property type="evidence" value="ECO:0007669"/>
    <property type="project" value="UniProtKB-KW"/>
</dbReference>
<feature type="domain" description="CRESS-DNA virus Rep endonuclease" evidence="13">
    <location>
        <begin position="43"/>
        <end position="145"/>
    </location>
</feature>
<evidence type="ECO:0000256" key="8">
    <source>
        <dbReference type="ARBA" id="ARBA00022741"/>
    </source>
</evidence>
<keyword evidence="10" id="KW-0378">Hydrolase</keyword>
<evidence type="ECO:0000256" key="7">
    <source>
        <dbReference type="ARBA" id="ARBA00022723"/>
    </source>
</evidence>
<dbReference type="InterPro" id="IPR049912">
    <property type="entry name" value="CRESS_DNA_REP"/>
</dbReference>
<evidence type="ECO:0000256" key="1">
    <source>
        <dbReference type="ARBA" id="ARBA00004147"/>
    </source>
</evidence>
<evidence type="ECO:0000256" key="10">
    <source>
        <dbReference type="ARBA" id="ARBA00022801"/>
    </source>
</evidence>
<keyword evidence="2" id="KW-1048">Host nucleus</keyword>
<keyword evidence="8" id="KW-0547">Nucleotide-binding</keyword>
<dbReference type="GO" id="GO:0042025">
    <property type="term" value="C:host cell nucleus"/>
    <property type="evidence" value="ECO:0007669"/>
    <property type="project" value="UniProtKB-SubCell"/>
</dbReference>
<dbReference type="GO" id="GO:0046872">
    <property type="term" value="F:metal ion binding"/>
    <property type="evidence" value="ECO:0007669"/>
    <property type="project" value="UniProtKB-KW"/>
</dbReference>
<dbReference type="GO" id="GO:0016787">
    <property type="term" value="F:hydrolase activity"/>
    <property type="evidence" value="ECO:0007669"/>
    <property type="project" value="UniProtKB-KW"/>
</dbReference>
<name>A0A140CTV7_9VIRU</name>
<dbReference type="GO" id="GO:0016779">
    <property type="term" value="F:nucleotidyltransferase activity"/>
    <property type="evidence" value="ECO:0007669"/>
    <property type="project" value="UniProtKB-KW"/>
</dbReference>
<protein>
    <submittedName>
        <fullName evidence="14">Replication-associated protein</fullName>
    </submittedName>
</protein>
<evidence type="ECO:0000256" key="11">
    <source>
        <dbReference type="ARBA" id="ARBA00023124"/>
    </source>
</evidence>
<keyword evidence="9" id="KW-0255">Endonuclease</keyword>
<dbReference type="Gene3D" id="3.40.1310.20">
    <property type="match status" value="1"/>
</dbReference>
<evidence type="ECO:0000313" key="14">
    <source>
        <dbReference type="EMBL" id="AMH87764.1"/>
    </source>
</evidence>
<keyword evidence="3" id="KW-0808">Transferase</keyword>
<evidence type="ECO:0000256" key="6">
    <source>
        <dbReference type="ARBA" id="ARBA00022722"/>
    </source>
</evidence>
<evidence type="ECO:0000256" key="9">
    <source>
        <dbReference type="ARBA" id="ARBA00022759"/>
    </source>
</evidence>
<keyword evidence="15" id="KW-1185">Reference proteome</keyword>
<keyword evidence="12" id="KW-0238">DNA-binding</keyword>
<dbReference type="Pfam" id="PF00799">
    <property type="entry name" value="Gemini_AL1"/>
    <property type="match status" value="1"/>
</dbReference>
<dbReference type="GO" id="GO:0006260">
    <property type="term" value="P:DNA replication"/>
    <property type="evidence" value="ECO:0007669"/>
    <property type="project" value="UniProtKB-KW"/>
</dbReference>
<organism evidence="14 15">
    <name type="scientific">Pacific flying fox faeces associated circular DNA virus-2</name>
    <dbReference type="NCBI Taxonomy" id="1796011"/>
    <lineage>
        <taxon>Viruses</taxon>
        <taxon>Monodnaviria</taxon>
        <taxon>Shotokuvirae</taxon>
        <taxon>Cressdnaviricota</taxon>
        <taxon>Repensiviricetes</taxon>
        <taxon>Geplafuvirales</taxon>
        <taxon>Geplanaviridae</taxon>
        <taxon>Protegovirus</taxon>
        <taxon>Protegovirus tongis</taxon>
    </lineage>
</organism>
<evidence type="ECO:0000256" key="4">
    <source>
        <dbReference type="ARBA" id="ARBA00022695"/>
    </source>
</evidence>
<keyword evidence="4" id="KW-0548">Nucleotidyltransferase</keyword>
<dbReference type="SUPFAM" id="SSF55464">
    <property type="entry name" value="Origin of replication-binding domain, RBD-like"/>
    <property type="match status" value="1"/>
</dbReference>